<dbReference type="SMART" id="SM00490">
    <property type="entry name" value="HELICc"/>
    <property type="match status" value="1"/>
</dbReference>
<accession>A0A7K5SV71</accession>
<dbReference type="CDD" id="cd18026">
    <property type="entry name" value="DEXHc_POLQ-like"/>
    <property type="match status" value="1"/>
</dbReference>
<feature type="compositionally biased region" description="Basic residues" evidence="21">
    <location>
        <begin position="7"/>
        <end position="23"/>
    </location>
</feature>
<evidence type="ECO:0000259" key="22">
    <source>
        <dbReference type="PROSITE" id="PS51192"/>
    </source>
</evidence>
<dbReference type="InterPro" id="IPR048960">
    <property type="entry name" value="POLQ-like_helical"/>
</dbReference>
<organism evidence="24 25">
    <name type="scientific">Urocynchramus pylzowi</name>
    <dbReference type="NCBI Taxonomy" id="571890"/>
    <lineage>
        <taxon>Eukaryota</taxon>
        <taxon>Metazoa</taxon>
        <taxon>Chordata</taxon>
        <taxon>Craniata</taxon>
        <taxon>Vertebrata</taxon>
        <taxon>Euteleostomi</taxon>
        <taxon>Archelosauria</taxon>
        <taxon>Archosauria</taxon>
        <taxon>Dinosauria</taxon>
        <taxon>Saurischia</taxon>
        <taxon>Theropoda</taxon>
        <taxon>Coelurosauria</taxon>
        <taxon>Aves</taxon>
        <taxon>Neognathae</taxon>
        <taxon>Neoaves</taxon>
        <taxon>Telluraves</taxon>
        <taxon>Australaves</taxon>
        <taxon>Passeriformes</taxon>
        <taxon>Passeroidea</taxon>
        <taxon>Fringillidae</taxon>
        <taxon>Urocynchramus</taxon>
    </lineage>
</organism>
<dbReference type="GO" id="GO:0003677">
    <property type="term" value="F:DNA binding"/>
    <property type="evidence" value="ECO:0007669"/>
    <property type="project" value="UniProtKB-KW"/>
</dbReference>
<dbReference type="FunFam" id="3.40.50.300:FF:000813">
    <property type="entry name" value="helicase POLQ-like isoform X1"/>
    <property type="match status" value="1"/>
</dbReference>
<dbReference type="InterPro" id="IPR011545">
    <property type="entry name" value="DEAD/DEAH_box_helicase_dom"/>
</dbReference>
<keyword evidence="10" id="KW-0238">DNA-binding</keyword>
<evidence type="ECO:0000256" key="18">
    <source>
        <dbReference type="ARBA" id="ARBA00069099"/>
    </source>
</evidence>
<feature type="domain" description="Helicase ATP-binding" evidence="22">
    <location>
        <begin position="306"/>
        <end position="483"/>
    </location>
</feature>
<dbReference type="GO" id="GO:0005634">
    <property type="term" value="C:nucleus"/>
    <property type="evidence" value="ECO:0007669"/>
    <property type="project" value="UniProtKB-SubCell"/>
</dbReference>
<keyword evidence="8 24" id="KW-0347">Helicase</keyword>
<evidence type="ECO:0000256" key="3">
    <source>
        <dbReference type="ARBA" id="ARBA00010140"/>
    </source>
</evidence>
<dbReference type="FunFam" id="1.10.3380.20:FF:000002">
    <property type="entry name" value="helicase POLQ-like isoform X1"/>
    <property type="match status" value="1"/>
</dbReference>
<comment type="function">
    <text evidence="17">Single-stranded 3'-5' DNA helicase that plays a key role in homology-driven double-strand break (DSB) repair. Involved in different DSB repair mechanisms that are guided by annealing of extensive stretches of complementary bases at break ends, such as microhomology-mediated end-joining (MMEJ), single-strand annealing (SSA) or synthesis-dependent strand annealing (SDSA). Possesses both DNA unwinding and annealing activities. Forms a complex with RAD51, stimulating HELQ DNA helicase activity and ability to unwing DNA. Efficiently unwinds substrates containing 3' overhangs or a D-loop. In contrast, interaction with the replication protein A (RPA/RP-A) complex inhibits DNA unwinding by HELQ but strongly stimulates DNA strand annealing. Triggers displacement of RPA from single-stranded DNA to facilitate annealing of complementary sequences.</text>
</comment>
<keyword evidence="4" id="KW-0158">Chromosome</keyword>
<evidence type="ECO:0000256" key="2">
    <source>
        <dbReference type="ARBA" id="ARBA00004286"/>
    </source>
</evidence>
<evidence type="ECO:0000256" key="7">
    <source>
        <dbReference type="ARBA" id="ARBA00022801"/>
    </source>
</evidence>
<evidence type="ECO:0000256" key="13">
    <source>
        <dbReference type="ARBA" id="ARBA00023242"/>
    </source>
</evidence>
<evidence type="ECO:0000256" key="20">
    <source>
        <dbReference type="ARBA" id="ARBA00076391"/>
    </source>
</evidence>
<keyword evidence="13" id="KW-0539">Nucleus</keyword>
<dbReference type="Pfam" id="PF21099">
    <property type="entry name" value="POLQ_helical"/>
    <property type="match status" value="1"/>
</dbReference>
<dbReference type="GO" id="GO:0016787">
    <property type="term" value="F:hydrolase activity"/>
    <property type="evidence" value="ECO:0007669"/>
    <property type="project" value="UniProtKB-KW"/>
</dbReference>
<evidence type="ECO:0000256" key="12">
    <source>
        <dbReference type="ARBA" id="ARBA00023235"/>
    </source>
</evidence>
<comment type="catalytic activity">
    <reaction evidence="14">
        <text>Couples ATP hydrolysis with the unwinding of duplex DNA by translocating in the 3'-5' direction.</text>
        <dbReference type="EC" id="5.6.2.4"/>
    </reaction>
</comment>
<comment type="catalytic activity">
    <reaction evidence="16">
        <text>ATP + H2O = ADP + phosphate + H(+)</text>
        <dbReference type="Rhea" id="RHEA:13065"/>
        <dbReference type="ChEBI" id="CHEBI:15377"/>
        <dbReference type="ChEBI" id="CHEBI:15378"/>
        <dbReference type="ChEBI" id="CHEBI:30616"/>
        <dbReference type="ChEBI" id="CHEBI:43474"/>
        <dbReference type="ChEBI" id="CHEBI:456216"/>
        <dbReference type="EC" id="5.6.2.4"/>
    </reaction>
</comment>
<dbReference type="InterPro" id="IPR050474">
    <property type="entry name" value="Hel308_SKI2-like"/>
</dbReference>
<dbReference type="Gene3D" id="1.10.3380.20">
    <property type="match status" value="1"/>
</dbReference>
<dbReference type="GO" id="GO:0005694">
    <property type="term" value="C:chromosome"/>
    <property type="evidence" value="ECO:0007669"/>
    <property type="project" value="UniProtKB-SubCell"/>
</dbReference>
<evidence type="ECO:0000256" key="11">
    <source>
        <dbReference type="ARBA" id="ARBA00023204"/>
    </source>
</evidence>
<protein>
    <recommendedName>
        <fullName evidence="18">Helicase POLQ-like</fullName>
        <ecNumber evidence="15">5.6.2.4</ecNumber>
    </recommendedName>
    <alternativeName>
        <fullName evidence="20">Mus308-like helicase</fullName>
    </alternativeName>
    <alternativeName>
        <fullName evidence="19">POLQ-like helicase</fullName>
    </alternativeName>
</protein>
<reference evidence="24 25" key="1">
    <citation type="submission" date="2019-09" db="EMBL/GenBank/DDBJ databases">
        <title>Bird 10,000 Genomes (B10K) Project - Family phase.</title>
        <authorList>
            <person name="Zhang G."/>
        </authorList>
    </citation>
    <scope>NUCLEOTIDE SEQUENCE [LARGE SCALE GENOMIC DNA]</scope>
    <source>
        <strain evidence="24">B10K-DU-012-38</strain>
        <tissue evidence="24">Muscle</tissue>
    </source>
</reference>
<dbReference type="AlphaFoldDB" id="A0A7K5SV71"/>
<keyword evidence="9" id="KW-0067">ATP-binding</keyword>
<dbReference type="FunFam" id="3.40.50.300:FF:001293">
    <property type="entry name" value="helicase POLQ-like isoform X5"/>
    <property type="match status" value="1"/>
</dbReference>
<keyword evidence="7" id="KW-0378">Hydrolase</keyword>
<dbReference type="Gene3D" id="3.40.50.300">
    <property type="entry name" value="P-loop containing nucleotide triphosphate hydrolases"/>
    <property type="match status" value="2"/>
</dbReference>
<evidence type="ECO:0000256" key="5">
    <source>
        <dbReference type="ARBA" id="ARBA00022741"/>
    </source>
</evidence>
<evidence type="ECO:0000256" key="1">
    <source>
        <dbReference type="ARBA" id="ARBA00004123"/>
    </source>
</evidence>
<feature type="region of interest" description="Disordered" evidence="21">
    <location>
        <begin position="1"/>
        <end position="58"/>
    </location>
</feature>
<keyword evidence="6" id="KW-0227">DNA damage</keyword>
<dbReference type="Pfam" id="PF20470">
    <property type="entry name" value="HTH_61"/>
    <property type="match status" value="1"/>
</dbReference>
<keyword evidence="11" id="KW-0234">DNA repair</keyword>
<dbReference type="PANTHER" id="PTHR47961">
    <property type="entry name" value="DNA POLYMERASE THETA, PUTATIVE (AFU_ORTHOLOGUE AFUA_1G05260)-RELATED"/>
    <property type="match status" value="1"/>
</dbReference>
<feature type="non-terminal residue" evidence="24">
    <location>
        <position position="1"/>
    </location>
</feature>
<evidence type="ECO:0000256" key="4">
    <source>
        <dbReference type="ARBA" id="ARBA00022454"/>
    </source>
</evidence>
<dbReference type="FunFam" id="1.10.150.20:FF:000058">
    <property type="entry name" value="Helicase, POLQ like"/>
    <property type="match status" value="1"/>
</dbReference>
<evidence type="ECO:0000313" key="24">
    <source>
        <dbReference type="EMBL" id="NWT95364.1"/>
    </source>
</evidence>
<evidence type="ECO:0000256" key="14">
    <source>
        <dbReference type="ARBA" id="ARBA00034617"/>
    </source>
</evidence>
<name>A0A7K5SV71_9FRIN</name>
<comment type="subcellular location">
    <subcellularLocation>
        <location evidence="2">Chromosome</location>
    </subcellularLocation>
    <subcellularLocation>
        <location evidence="1">Nucleus</location>
    </subcellularLocation>
</comment>
<dbReference type="GO" id="GO:0005524">
    <property type="term" value="F:ATP binding"/>
    <property type="evidence" value="ECO:0007669"/>
    <property type="project" value="UniProtKB-KW"/>
</dbReference>
<comment type="similarity">
    <text evidence="3">Belongs to the helicase family. SKI2 subfamily.</text>
</comment>
<dbReference type="InterPro" id="IPR036390">
    <property type="entry name" value="WH_DNA-bd_sf"/>
</dbReference>
<gene>
    <name evidence="24" type="primary">Helq</name>
    <name evidence="24" type="ORF">UROPYL_R02154</name>
</gene>
<feature type="domain" description="Helicase C-terminal" evidence="23">
    <location>
        <begin position="535"/>
        <end position="719"/>
    </location>
</feature>
<proteinExistence type="inferred from homology"/>
<evidence type="ECO:0000256" key="16">
    <source>
        <dbReference type="ARBA" id="ARBA00048988"/>
    </source>
</evidence>
<evidence type="ECO:0000256" key="8">
    <source>
        <dbReference type="ARBA" id="ARBA00022806"/>
    </source>
</evidence>
<dbReference type="EMBL" id="VZRH01002601">
    <property type="protein sequence ID" value="NWT95364.1"/>
    <property type="molecule type" value="Genomic_DNA"/>
</dbReference>
<dbReference type="Pfam" id="PF00271">
    <property type="entry name" value="Helicase_C"/>
    <property type="match status" value="1"/>
</dbReference>
<dbReference type="EC" id="5.6.2.4" evidence="15"/>
<evidence type="ECO:0000256" key="9">
    <source>
        <dbReference type="ARBA" id="ARBA00022840"/>
    </source>
</evidence>
<dbReference type="InterPro" id="IPR001650">
    <property type="entry name" value="Helicase_C-like"/>
</dbReference>
<evidence type="ECO:0000313" key="25">
    <source>
        <dbReference type="Proteomes" id="UP000524542"/>
    </source>
</evidence>
<keyword evidence="12" id="KW-0413">Isomerase</keyword>
<dbReference type="SMART" id="SM00487">
    <property type="entry name" value="DEXDc"/>
    <property type="match status" value="1"/>
</dbReference>
<dbReference type="Gene3D" id="1.10.150.20">
    <property type="entry name" value="5' to 3' exonuclease, C-terminal subdomain"/>
    <property type="match status" value="1"/>
</dbReference>
<dbReference type="SUPFAM" id="SSF158702">
    <property type="entry name" value="Sec63 N-terminal domain-like"/>
    <property type="match status" value="1"/>
</dbReference>
<evidence type="ECO:0000256" key="19">
    <source>
        <dbReference type="ARBA" id="ARBA00074990"/>
    </source>
</evidence>
<keyword evidence="25" id="KW-1185">Reference proteome</keyword>
<dbReference type="Proteomes" id="UP000524542">
    <property type="component" value="Unassembled WGS sequence"/>
</dbReference>
<evidence type="ECO:0000256" key="6">
    <source>
        <dbReference type="ARBA" id="ARBA00022763"/>
    </source>
</evidence>
<dbReference type="SUPFAM" id="SSF46785">
    <property type="entry name" value="Winged helix' DNA-binding domain"/>
    <property type="match status" value="1"/>
</dbReference>
<dbReference type="InterPro" id="IPR027417">
    <property type="entry name" value="P-loop_NTPase"/>
</dbReference>
<dbReference type="InterPro" id="IPR014001">
    <property type="entry name" value="Helicase_ATP-bd"/>
</dbReference>
<sequence>MAEPRLAVRRKNRSSSERKRSRAPVHPVAASSPVARKRRSSGGEGPPADAPCSNDSEEDMFSDYDSFCGNNSLIAQVDDIEHKYLQDKNMDLKAAGEIVHGNLQSGVHQKEQDNFSALQNVVVLKSDKEGACQMRDGDPADGNQELTESVLDDLPSSQLLYFEKMNELSSASRSSPVSKGRDEHVNSFSDKIRDPLSFYAGAEHRNRPTDSSSHSKCVLFKSESLKDHLKSAMTGNARAQTLQVSKTKQLKEAVLSEEIFVARKAIESSSLDKGPFYGLPSKVKDLFRQLRGIKTLYEWQHDCLMLESLQQRRNLIYSLPTGGGKTLVAEIIILQELLCRQKDVLMILPYVAIVQEKVWIQYFWGLSSFGIELGFLVEEYAGSKGRFPPIKRRVKKSLYIATIEKGHVLVNSLIETERINDLGLVVVDELHMLGAGSRGAVLEITLAKILYTSKKTQIIGMSATLNNVGDLQKFLQAEYYTNNFRPVKLKEYIKIRDTIYAVDSKTQNGFAFSRLLNFKYSSNLEKADPDHIIALVTEVIPKYSCLIFCPTKKSCENVASMVCKYLKKEFRAHKEKEKQDLIKNLKSIGNGTVCPVLKQTVPFGIAYHHSGLTNDERKSIEEAYSAGVLCLLACTATLAAGVNLPARRVILRAPYVGNDFLKKSQYKQMTGRAGRAGIDSAGESILIVQEKDKHLVQDLVHSPLENCYSNLLLELTKGIQSLLLSLIGLKIAVTHEEVDNFMCCTLLGVQQQLLSKEKSLSDLIKDGLENLIEKGLLKGRISEKDHSSKSTLTITPLGKATYKGSIDLAYCNILYRELKKGLEGLVLESNLHLLYLSTPYDMTSTCSPDWMIYLRQFNQLSATEQKVADIVGVPESFITKKASGQAIRKNVDNAVVNRFYLTFVLYALLKETNIWSVSEKFNLSRGYVQNLLNSAASFASCLLHFCEELEEFWVYKALLIELTKRLTYCVKTELIPLMEVAGVLEARAKQLYNAGYKTLAHLANANPETLVRMIEHLSRCQAKQIISSAKMLLSEKAEALQEEVEELLKVPTDIP</sequence>
<dbReference type="GO" id="GO:0006281">
    <property type="term" value="P:DNA repair"/>
    <property type="evidence" value="ECO:0007669"/>
    <property type="project" value="UniProtKB-KW"/>
</dbReference>
<evidence type="ECO:0000256" key="17">
    <source>
        <dbReference type="ARBA" id="ARBA00053573"/>
    </source>
</evidence>
<dbReference type="PROSITE" id="PS51194">
    <property type="entry name" value="HELICASE_CTER"/>
    <property type="match status" value="1"/>
</dbReference>
<evidence type="ECO:0000256" key="21">
    <source>
        <dbReference type="SAM" id="MobiDB-lite"/>
    </source>
</evidence>
<keyword evidence="5" id="KW-0547">Nucleotide-binding</keyword>
<dbReference type="InterPro" id="IPR046931">
    <property type="entry name" value="HTH_61"/>
</dbReference>
<evidence type="ECO:0000259" key="23">
    <source>
        <dbReference type="PROSITE" id="PS51194"/>
    </source>
</evidence>
<feature type="non-terminal residue" evidence="24">
    <location>
        <position position="1055"/>
    </location>
</feature>
<dbReference type="Pfam" id="PF00270">
    <property type="entry name" value="DEAD"/>
    <property type="match status" value="1"/>
</dbReference>
<dbReference type="GO" id="GO:0043138">
    <property type="term" value="F:3'-5' DNA helicase activity"/>
    <property type="evidence" value="ECO:0007669"/>
    <property type="project" value="UniProtKB-EC"/>
</dbReference>
<dbReference type="SUPFAM" id="SSF52540">
    <property type="entry name" value="P-loop containing nucleoside triphosphate hydrolases"/>
    <property type="match status" value="1"/>
</dbReference>
<evidence type="ECO:0000256" key="15">
    <source>
        <dbReference type="ARBA" id="ARBA00034808"/>
    </source>
</evidence>
<dbReference type="PROSITE" id="PS51192">
    <property type="entry name" value="HELICASE_ATP_BIND_1"/>
    <property type="match status" value="1"/>
</dbReference>
<dbReference type="CDD" id="cd18795">
    <property type="entry name" value="SF2_C_Ski2"/>
    <property type="match status" value="1"/>
</dbReference>
<comment type="caution">
    <text evidence="24">The sequence shown here is derived from an EMBL/GenBank/DDBJ whole genome shotgun (WGS) entry which is preliminary data.</text>
</comment>
<dbReference type="PANTHER" id="PTHR47961:SF12">
    <property type="entry name" value="HELICASE POLQ-LIKE"/>
    <property type="match status" value="1"/>
</dbReference>
<evidence type="ECO:0000256" key="10">
    <source>
        <dbReference type="ARBA" id="ARBA00023125"/>
    </source>
</evidence>